<dbReference type="SUPFAM" id="SSF56672">
    <property type="entry name" value="DNA/RNA polymerases"/>
    <property type="match status" value="1"/>
</dbReference>
<evidence type="ECO:0000256" key="6">
    <source>
        <dbReference type="SAM" id="MobiDB-lite"/>
    </source>
</evidence>
<dbReference type="CDD" id="cd09272">
    <property type="entry name" value="RNase_HI_RT_Ty1"/>
    <property type="match status" value="1"/>
</dbReference>
<evidence type="ECO:0000256" key="4">
    <source>
        <dbReference type="ARBA" id="ARBA00022801"/>
    </source>
</evidence>
<dbReference type="EMBL" id="AP019303">
    <property type="protein sequence ID" value="BBH06971.1"/>
    <property type="molecule type" value="Genomic_DNA"/>
</dbReference>
<keyword evidence="3" id="KW-0064">Aspartyl protease</keyword>
<reference evidence="9" key="1">
    <citation type="journal article" date="2019" name="Science">
        <title>Mutation of a bHLH transcription factor allowed almond domestication.</title>
        <authorList>
            <person name="Sanchez-Perez R."/>
            <person name="Pavan S."/>
            <person name="Mazzeo R."/>
            <person name="Moldovan C."/>
            <person name="Aiese Cigliano R."/>
            <person name="Del Cueto J."/>
            <person name="Ricciardi F."/>
            <person name="Lotti C."/>
            <person name="Ricciardi L."/>
            <person name="Dicenta F."/>
            <person name="Lopez-Marques R.L."/>
            <person name="Lindberg Moller B."/>
        </authorList>
    </citation>
    <scope>NUCLEOTIDE SEQUENCE</scope>
</reference>
<organism evidence="9">
    <name type="scientific">Prunus dulcis</name>
    <name type="common">Almond</name>
    <name type="synonym">Amygdalus dulcis</name>
    <dbReference type="NCBI Taxonomy" id="3755"/>
    <lineage>
        <taxon>Eukaryota</taxon>
        <taxon>Viridiplantae</taxon>
        <taxon>Streptophyta</taxon>
        <taxon>Embryophyta</taxon>
        <taxon>Tracheophyta</taxon>
        <taxon>Spermatophyta</taxon>
        <taxon>Magnoliopsida</taxon>
        <taxon>eudicotyledons</taxon>
        <taxon>Gunneridae</taxon>
        <taxon>Pentapetalae</taxon>
        <taxon>rosids</taxon>
        <taxon>fabids</taxon>
        <taxon>Rosales</taxon>
        <taxon>Rosaceae</taxon>
        <taxon>Amygdaloideae</taxon>
        <taxon>Amygdaleae</taxon>
        <taxon>Prunus</taxon>
    </lineage>
</organism>
<keyword evidence="5" id="KW-0863">Zinc-finger</keyword>
<dbReference type="InterPro" id="IPR013103">
    <property type="entry name" value="RVT_2"/>
</dbReference>
<dbReference type="Gene3D" id="3.30.420.10">
    <property type="entry name" value="Ribonuclease H-like superfamily/Ribonuclease H"/>
    <property type="match status" value="1"/>
</dbReference>
<feature type="compositionally biased region" description="Basic and acidic residues" evidence="6">
    <location>
        <begin position="192"/>
        <end position="205"/>
    </location>
</feature>
<dbReference type="InterPro" id="IPR043502">
    <property type="entry name" value="DNA/RNA_pol_sf"/>
</dbReference>
<keyword evidence="4" id="KW-0378">Hydrolase</keyword>
<dbReference type="SUPFAM" id="SSF57756">
    <property type="entry name" value="Retrovirus zinc finger-like domains"/>
    <property type="match status" value="1"/>
</dbReference>
<dbReference type="InterPro" id="IPR025724">
    <property type="entry name" value="GAG-pre-integrase_dom"/>
</dbReference>
<feature type="compositionally biased region" description="Polar residues" evidence="6">
    <location>
        <begin position="206"/>
        <end position="220"/>
    </location>
</feature>
<sequence>MDSVETNNVKPGKFNGTNFKRWQRQLKYWLTVLGLVSALEDQTTPDKTTETTSKTKEKMTKEELEYHCHNRILSALSDDLYDVYQDTKNAKTLWDELEAEYGIEDAGIDRFTISNFNNYMMVENKTVSEQIHEYQDFLRKIELKGTKFSEEFKVSCLIDKLPPSWLNFAKTLRHKQGVLTLTQVLNSLRIEEKHKSSNKPKEEKTNVNLVETSNNRNRFQSGRKFFKRTNRNSQPNHNQFNRNQNRQHNRPHNNSNGNKDQPCFVCGRTNHWAKDCHYKKTEPYKPKPKWNKGQSGPKAQVNVLVDQDDQDEPNLRYSFKPLVNVAYLSNSDWWLDSGANVHVCFDKRFFKNYQNSSGGSVTLGNDTVAQVRGIGEVELKMTSGKTLTLKDVRHVPEVRRNLISGSSLVKQGYKIVMESNRIVITRNDVFIGKGYVCDGLFKINVVFEDNKISPQVFNVESCNVWHGRLGHVSLSKIKTLMDLELIPKSNIDLKHKCEVCVQAKQTRNSFKPVERNTQILELIHSDVCDSNRSPTRGGNKYFVTFIDDFSRYCHIYLIKTKDEVFNKLKIYKNEVENQLEKKIKRLRSDRGGEYTSNELGVFCEEHGIIHEVTPPYSPQSNGVAERKNRTLMDMVNSMLLSSGLPENLWGEAMLTACFILNRITLKDNEKTPYELWKRRSPNLRILKVWGCLAKVLIPDPKRKKIGPKTIDAVFLGYAKNSSANRFLVINSEVKEVANNTIMEARDATFFEDIFPYKTRISKEVQISEKPSSSTTIENLESQELRRSKRARVEKNFGDDFYTFLVEGDPTTYKEAVMSVDAPFWKEAINDEFQSIIQNNTWMLTNLPAGNKAIGCKWVFRKKLKPDGSIDKYKARLVAKGFTQKKGIDYFDTYSPVSRITTIRTLIALASVHNLVIHQMDVKTAFLNGDLDEEIYMEQPEGFIVKGQEHKVCKLVKSLYGLKQAPKQWHEKFDKVILDYDFKFNGHDKCVYYKENNGEHVILCLYVDDILIFGTNLEIVNDVKSYLSRNFDMKDMGEAHVILGMKIEKTTQGISLSQSSTIEKMLKKFNYFECKPTPTPYDPNVHLKKNQGEPFSQLKYSQMIGSLLYIANKTRPDIAYAVGRLSRYTHNPSKEHWNALERVFKYLRGTIDYSLCYKGFPNVVEGYSDANWITDNEEVKSTSGYIFLLGGAAISWGSKKQTIISRSTMESELIALDTTCTEAEWIKSLLMDMPMVEKPLPALSIHCDCKATIDLVKQSHTNRKMNRHIHVRYKSMKSLLSKNIVSLEYVKSENNIADQLTKGLSRSRVLEMSRGMGLSP</sequence>
<keyword evidence="1" id="KW-0645">Protease</keyword>
<dbReference type="GO" id="GO:0015074">
    <property type="term" value="P:DNA integration"/>
    <property type="evidence" value="ECO:0007669"/>
    <property type="project" value="InterPro"/>
</dbReference>
<dbReference type="InterPro" id="IPR054722">
    <property type="entry name" value="PolX-like_BBD"/>
</dbReference>
<dbReference type="PROSITE" id="PS50994">
    <property type="entry name" value="INTEGRASE"/>
    <property type="match status" value="1"/>
</dbReference>
<proteinExistence type="predicted"/>
<evidence type="ECO:0000256" key="2">
    <source>
        <dbReference type="ARBA" id="ARBA00022723"/>
    </source>
</evidence>
<keyword evidence="2" id="KW-0479">Metal-binding</keyword>
<evidence type="ECO:0000256" key="3">
    <source>
        <dbReference type="ARBA" id="ARBA00022750"/>
    </source>
</evidence>
<dbReference type="InterPro" id="IPR039537">
    <property type="entry name" value="Retrotran_Ty1/copia-like"/>
</dbReference>
<dbReference type="PANTHER" id="PTHR42648">
    <property type="entry name" value="TRANSPOSASE, PUTATIVE-RELATED"/>
    <property type="match status" value="1"/>
</dbReference>
<dbReference type="Pfam" id="PF14223">
    <property type="entry name" value="Retrotran_gag_2"/>
    <property type="match status" value="1"/>
</dbReference>
<dbReference type="Pfam" id="PF22936">
    <property type="entry name" value="Pol_BBD"/>
    <property type="match status" value="1"/>
</dbReference>
<feature type="domain" description="Integrase catalytic" evidence="8">
    <location>
        <begin position="508"/>
        <end position="680"/>
    </location>
</feature>
<dbReference type="Gene3D" id="4.10.60.10">
    <property type="entry name" value="Zinc finger, CCHC-type"/>
    <property type="match status" value="1"/>
</dbReference>
<gene>
    <name evidence="9" type="ORF">Prudu_018756</name>
</gene>
<evidence type="ECO:0000256" key="5">
    <source>
        <dbReference type="PROSITE-ProRule" id="PRU00047"/>
    </source>
</evidence>
<dbReference type="Pfam" id="PF00665">
    <property type="entry name" value="rve"/>
    <property type="match status" value="1"/>
</dbReference>
<dbReference type="PANTHER" id="PTHR42648:SF20">
    <property type="entry name" value="RNA-DIRECTED DNA POLYMERASE"/>
    <property type="match status" value="1"/>
</dbReference>
<evidence type="ECO:0000259" key="8">
    <source>
        <dbReference type="PROSITE" id="PS50994"/>
    </source>
</evidence>
<dbReference type="Pfam" id="PF13976">
    <property type="entry name" value="gag_pre-integrs"/>
    <property type="match status" value="1"/>
</dbReference>
<name>A0A4Y1RRI0_PRUDU</name>
<dbReference type="GO" id="GO:0004190">
    <property type="term" value="F:aspartic-type endopeptidase activity"/>
    <property type="evidence" value="ECO:0007669"/>
    <property type="project" value="UniProtKB-KW"/>
</dbReference>
<dbReference type="InterPro" id="IPR057670">
    <property type="entry name" value="SH3_retrovirus"/>
</dbReference>
<dbReference type="SUPFAM" id="SSF53098">
    <property type="entry name" value="Ribonuclease H-like"/>
    <property type="match status" value="1"/>
</dbReference>
<evidence type="ECO:0000259" key="7">
    <source>
        <dbReference type="PROSITE" id="PS50158"/>
    </source>
</evidence>
<feature type="domain" description="CCHC-type" evidence="7">
    <location>
        <begin position="263"/>
        <end position="276"/>
    </location>
</feature>
<protein>
    <submittedName>
        <fullName evidence="9">Transposable element protein</fullName>
    </submittedName>
</protein>
<accession>A0A4Y1RRI0</accession>
<dbReference type="InterPro" id="IPR036397">
    <property type="entry name" value="RNaseH_sf"/>
</dbReference>
<dbReference type="Pfam" id="PF25597">
    <property type="entry name" value="SH3_retrovirus"/>
    <property type="match status" value="1"/>
</dbReference>
<dbReference type="GO" id="GO:0003676">
    <property type="term" value="F:nucleic acid binding"/>
    <property type="evidence" value="ECO:0007669"/>
    <property type="project" value="InterPro"/>
</dbReference>
<dbReference type="InterPro" id="IPR012337">
    <property type="entry name" value="RNaseH-like_sf"/>
</dbReference>
<dbReference type="Pfam" id="PF07727">
    <property type="entry name" value="RVT_2"/>
    <property type="match status" value="1"/>
</dbReference>
<dbReference type="GO" id="GO:0008270">
    <property type="term" value="F:zinc ion binding"/>
    <property type="evidence" value="ECO:0007669"/>
    <property type="project" value="UniProtKB-KW"/>
</dbReference>
<evidence type="ECO:0000256" key="1">
    <source>
        <dbReference type="ARBA" id="ARBA00022670"/>
    </source>
</evidence>
<dbReference type="InterPro" id="IPR001584">
    <property type="entry name" value="Integrase_cat-core"/>
</dbReference>
<dbReference type="InterPro" id="IPR001878">
    <property type="entry name" value="Znf_CCHC"/>
</dbReference>
<dbReference type="PROSITE" id="PS50158">
    <property type="entry name" value="ZF_CCHC"/>
    <property type="match status" value="1"/>
</dbReference>
<feature type="region of interest" description="Disordered" evidence="6">
    <location>
        <begin position="192"/>
        <end position="262"/>
    </location>
</feature>
<dbReference type="InterPro" id="IPR036875">
    <property type="entry name" value="Znf_CCHC_sf"/>
</dbReference>
<dbReference type="GO" id="GO:0006508">
    <property type="term" value="P:proteolysis"/>
    <property type="evidence" value="ECO:0007669"/>
    <property type="project" value="UniProtKB-KW"/>
</dbReference>
<evidence type="ECO:0000313" key="9">
    <source>
        <dbReference type="EMBL" id="BBH06971.1"/>
    </source>
</evidence>
<keyword evidence="5" id="KW-0862">Zinc</keyword>